<keyword evidence="7 8" id="KW-0739">Sodium transport</keyword>
<dbReference type="OrthoDB" id="9774536at2"/>
<evidence type="ECO:0000313" key="12">
    <source>
        <dbReference type="EMBL" id="EEK17202.1"/>
    </source>
</evidence>
<feature type="domain" description="NqrA second alpha/beta" evidence="11">
    <location>
        <begin position="119"/>
        <end position="259"/>
    </location>
</feature>
<dbReference type="AlphaFoldDB" id="C2MAM0"/>
<evidence type="ECO:0000256" key="1">
    <source>
        <dbReference type="ARBA" id="ARBA00022448"/>
    </source>
</evidence>
<dbReference type="eggNOG" id="COG1726">
    <property type="taxonomic scope" value="Bacteria"/>
</dbReference>
<evidence type="ECO:0000256" key="2">
    <source>
        <dbReference type="ARBA" id="ARBA00022967"/>
    </source>
</evidence>
<keyword evidence="12" id="KW-0560">Oxidoreductase</keyword>
<dbReference type="InterPro" id="IPR056147">
    <property type="entry name" value="NQRA_N"/>
</dbReference>
<dbReference type="EC" id="7.2.1.1" evidence="8"/>
<organism evidence="12 13">
    <name type="scientific">Porphyromonas uenonis 60-3</name>
    <dbReference type="NCBI Taxonomy" id="596327"/>
    <lineage>
        <taxon>Bacteria</taxon>
        <taxon>Pseudomonadati</taxon>
        <taxon>Bacteroidota</taxon>
        <taxon>Bacteroidia</taxon>
        <taxon>Bacteroidales</taxon>
        <taxon>Porphyromonadaceae</taxon>
        <taxon>Porphyromonas</taxon>
    </lineage>
</organism>
<dbReference type="Proteomes" id="UP000003303">
    <property type="component" value="Unassembled WGS sequence"/>
</dbReference>
<proteinExistence type="inferred from homology"/>
<gene>
    <name evidence="8 12" type="primary">nqrA</name>
    <name evidence="12" type="ORF">PORUE0001_1154</name>
</gene>
<accession>C2MAM0</accession>
<dbReference type="EMBL" id="ACLR01000111">
    <property type="protein sequence ID" value="EEK17202.1"/>
    <property type="molecule type" value="Genomic_DNA"/>
</dbReference>
<evidence type="ECO:0000256" key="4">
    <source>
        <dbReference type="ARBA" id="ARBA00023053"/>
    </source>
</evidence>
<keyword evidence="13" id="KW-1185">Reference proteome</keyword>
<evidence type="ECO:0000256" key="6">
    <source>
        <dbReference type="ARBA" id="ARBA00023075"/>
    </source>
</evidence>
<keyword evidence="6 8" id="KW-0830">Ubiquinone</keyword>
<comment type="similarity">
    <text evidence="8">Belongs to the NqrA family.</text>
</comment>
<dbReference type="NCBIfam" id="TIGR01936">
    <property type="entry name" value="nqrA"/>
    <property type="match status" value="1"/>
</dbReference>
<evidence type="ECO:0000259" key="10">
    <source>
        <dbReference type="Pfam" id="PF11973"/>
    </source>
</evidence>
<comment type="caution">
    <text evidence="12">The sequence shown here is derived from an EMBL/GenBank/DDBJ whole genome shotgun (WGS) entry which is preliminary data.</text>
</comment>
<dbReference type="InterPro" id="IPR008703">
    <property type="entry name" value="NqrA"/>
</dbReference>
<comment type="subunit">
    <text evidence="8">Composed of six subunits; NqrA, NqrB, NqrC, NqrD, NqrE and NqrF.</text>
</comment>
<protein>
    <recommendedName>
        <fullName evidence="8">Na(+)-translocating NADH-quinone reductase subunit A</fullName>
        <shortName evidence="8">Na(+)-NQR subunit A</shortName>
        <shortName evidence="8">Na(+)-translocating NQR subunit A</shortName>
        <ecNumber evidence="8">7.2.1.1</ecNumber>
    </recommendedName>
    <alternativeName>
        <fullName evidence="8">NQR complex subunit A</fullName>
    </alternativeName>
    <alternativeName>
        <fullName evidence="8">NQR-1 subunit A</fullName>
    </alternativeName>
</protein>
<dbReference type="InterPro" id="IPR056148">
    <property type="entry name" value="NQRA_2nd"/>
</dbReference>
<keyword evidence="5 8" id="KW-0406">Ion transport</keyword>
<dbReference type="Pfam" id="PF24836">
    <property type="entry name" value="NQRA_2nd"/>
    <property type="match status" value="1"/>
</dbReference>
<evidence type="ECO:0000256" key="7">
    <source>
        <dbReference type="ARBA" id="ARBA00023201"/>
    </source>
</evidence>
<keyword evidence="3 8" id="KW-0520">NAD</keyword>
<feature type="domain" description="Na(+)-translocating NADH-quinone reductase subunit A C-terminal" evidence="10">
    <location>
        <begin position="265"/>
        <end position="313"/>
    </location>
</feature>
<dbReference type="GO" id="GO:0006814">
    <property type="term" value="P:sodium ion transport"/>
    <property type="evidence" value="ECO:0007669"/>
    <property type="project" value="UniProtKB-UniRule"/>
</dbReference>
<comment type="catalytic activity">
    <reaction evidence="8">
        <text>a ubiquinone + n Na(+)(in) + NADH + H(+) = a ubiquinol + n Na(+)(out) + NAD(+)</text>
        <dbReference type="Rhea" id="RHEA:47748"/>
        <dbReference type="Rhea" id="RHEA-COMP:9565"/>
        <dbReference type="Rhea" id="RHEA-COMP:9566"/>
        <dbReference type="ChEBI" id="CHEBI:15378"/>
        <dbReference type="ChEBI" id="CHEBI:16389"/>
        <dbReference type="ChEBI" id="CHEBI:17976"/>
        <dbReference type="ChEBI" id="CHEBI:29101"/>
        <dbReference type="ChEBI" id="CHEBI:57540"/>
        <dbReference type="ChEBI" id="CHEBI:57945"/>
        <dbReference type="EC" id="7.2.1.1"/>
    </reaction>
</comment>
<keyword evidence="4 8" id="KW-0915">Sodium</keyword>
<dbReference type="NCBIfam" id="NF003761">
    <property type="entry name" value="PRK05352.1-4"/>
    <property type="match status" value="1"/>
</dbReference>
<dbReference type="InterPro" id="IPR022615">
    <property type="entry name" value="NqrA_C_domain"/>
</dbReference>
<dbReference type="Pfam" id="PF11973">
    <property type="entry name" value="NQRA_SLBB"/>
    <property type="match status" value="1"/>
</dbReference>
<dbReference type="STRING" id="596327.PORUE0001_1154"/>
<dbReference type="RefSeq" id="WP_007364958.1">
    <property type="nucleotide sequence ID" value="NZ_ACLR01000111.1"/>
</dbReference>
<evidence type="ECO:0000256" key="3">
    <source>
        <dbReference type="ARBA" id="ARBA00023027"/>
    </source>
</evidence>
<keyword evidence="2 8" id="KW-1278">Translocase</keyword>
<dbReference type="HAMAP" id="MF_00425">
    <property type="entry name" value="NqrA"/>
    <property type="match status" value="1"/>
</dbReference>
<dbReference type="PANTHER" id="PTHR37839:SF1">
    <property type="entry name" value="NA(+)-TRANSLOCATING NADH-QUINONE REDUCTASE SUBUNIT A"/>
    <property type="match status" value="1"/>
</dbReference>
<evidence type="ECO:0000256" key="8">
    <source>
        <dbReference type="HAMAP-Rule" id="MF_00425"/>
    </source>
</evidence>
<keyword evidence="1 8" id="KW-0813">Transport</keyword>
<evidence type="ECO:0000313" key="13">
    <source>
        <dbReference type="Proteomes" id="UP000003303"/>
    </source>
</evidence>
<dbReference type="GO" id="GO:0016655">
    <property type="term" value="F:oxidoreductase activity, acting on NAD(P)H, quinone or similar compound as acceptor"/>
    <property type="evidence" value="ECO:0007669"/>
    <property type="project" value="UniProtKB-UniRule"/>
</dbReference>
<evidence type="ECO:0000259" key="9">
    <source>
        <dbReference type="Pfam" id="PF05896"/>
    </source>
</evidence>
<name>C2MAM0_9PORP</name>
<dbReference type="Pfam" id="PF05896">
    <property type="entry name" value="NQRA_N"/>
    <property type="match status" value="1"/>
</dbReference>
<dbReference type="PANTHER" id="PTHR37839">
    <property type="entry name" value="NA(+)-TRANSLOCATING NADH-QUINONE REDUCTASE SUBUNIT A"/>
    <property type="match status" value="1"/>
</dbReference>
<evidence type="ECO:0000256" key="5">
    <source>
        <dbReference type="ARBA" id="ARBA00023065"/>
    </source>
</evidence>
<sequence>MSRTITIKRGLDLKLQGTAPRTLLSTPSSGETSTYAWVPDDLPGLTPKMKVHVGDHVEAGDPILYDKQYPDIWVTAPVSGELVAINRGAKRKIMSVEIRPDETQTQHTFSVDGLLEGDASQLKTLLLQSGLWTLIRQRPYDRLADPAIAPRDIFVTAHLTAPLAPEIDYLLEGREEELRIGLRALARLTEGKVYVGVAHDCPLTLPAEVEAVEVRGPHPAGNVGVLIDHLAPINKGETVWTLRATDVVLIGRLLMTGHVDYTRRIAITGSHAAEHGYMDLLPGCRIESLGKLAQESCKTRVIAGDVLTGTQLTEERPFLPMSCDQITVIPDGSDRDELLGWAMPRLGDFSQSRTYLSWLMPRKRYTLDARLKGGKRAMIMSHELQSVFPLDIYAEYLLKAIIAFDIDKMEELGIYEVAPEDFALCEFVDTSKMELQRIVRQGLDQLYKEMN</sequence>
<reference evidence="12 13" key="1">
    <citation type="submission" date="2009-04" db="EMBL/GenBank/DDBJ databases">
        <authorList>
            <person name="Sebastian Y."/>
            <person name="Madupu R."/>
            <person name="Durkin A.S."/>
            <person name="Torralba M."/>
            <person name="Methe B."/>
            <person name="Sutton G.G."/>
            <person name="Strausberg R.L."/>
            <person name="Nelson K.E."/>
        </authorList>
    </citation>
    <scope>NUCLEOTIDE SEQUENCE [LARGE SCALE GENOMIC DNA]</scope>
    <source>
        <strain evidence="12 13">60-3</strain>
    </source>
</reference>
<comment type="function">
    <text evidence="8">NQR complex catalyzes the reduction of ubiquinone-1 to ubiquinol by two successive reactions, coupled with the transport of Na(+) ions from the cytoplasm to the periplasm. NqrA to NqrE are probably involved in the second step, the conversion of ubisemiquinone to ubiquinol.</text>
</comment>
<evidence type="ECO:0000259" key="11">
    <source>
        <dbReference type="Pfam" id="PF24836"/>
    </source>
</evidence>
<feature type="domain" description="NqrA N-terminal barrel-sandwich hybrid" evidence="9">
    <location>
        <begin position="5"/>
        <end position="100"/>
    </location>
</feature>